<name>A0A5S4EZW0_9ACTN</name>
<reference evidence="1 2" key="1">
    <citation type="submission" date="2019-05" db="EMBL/GenBank/DDBJ databases">
        <title>Draft genome sequence of Nonomuraea turkmeniaca DSM 43926.</title>
        <authorList>
            <person name="Saricaoglu S."/>
            <person name="Isik K."/>
        </authorList>
    </citation>
    <scope>NUCLEOTIDE SEQUENCE [LARGE SCALE GENOMIC DNA]</scope>
    <source>
        <strain evidence="1 2">DSM 43926</strain>
    </source>
</reference>
<comment type="caution">
    <text evidence="1">The sequence shown here is derived from an EMBL/GenBank/DDBJ whole genome shotgun (WGS) entry which is preliminary data.</text>
</comment>
<evidence type="ECO:0000313" key="2">
    <source>
        <dbReference type="Proteomes" id="UP000309128"/>
    </source>
</evidence>
<protein>
    <submittedName>
        <fullName evidence="1">Uncharacterized protein</fullName>
    </submittedName>
</protein>
<keyword evidence="2" id="KW-1185">Reference proteome</keyword>
<dbReference type="RefSeq" id="WP_138672764.1">
    <property type="nucleotide sequence ID" value="NZ_VCKY01000253.1"/>
</dbReference>
<organism evidence="1 2">
    <name type="scientific">Nonomuraea turkmeniaca</name>
    <dbReference type="NCBI Taxonomy" id="103838"/>
    <lineage>
        <taxon>Bacteria</taxon>
        <taxon>Bacillati</taxon>
        <taxon>Actinomycetota</taxon>
        <taxon>Actinomycetes</taxon>
        <taxon>Streptosporangiales</taxon>
        <taxon>Streptosporangiaceae</taxon>
        <taxon>Nonomuraea</taxon>
    </lineage>
</organism>
<dbReference type="AlphaFoldDB" id="A0A5S4EZW0"/>
<sequence length="132" mass="14524">MTTRPGRHTWGIALTIENIPPATMRKFVANPFITLPDDLRDLDGFNDGGIVLEVLDALCVRCRKSYEDVAFSPCLANEQNGKHLRGGMDNRAARLVPAPGQRADEVAARQQRELARRENAALIQASRLSGLS</sequence>
<proteinExistence type="predicted"/>
<dbReference type="EMBL" id="VCKY01000253">
    <property type="protein sequence ID" value="TMR09083.1"/>
    <property type="molecule type" value="Genomic_DNA"/>
</dbReference>
<gene>
    <name evidence="1" type="ORF">ETD86_45050</name>
</gene>
<dbReference type="Proteomes" id="UP000309128">
    <property type="component" value="Unassembled WGS sequence"/>
</dbReference>
<dbReference type="OrthoDB" id="4207997at2"/>
<accession>A0A5S4EZW0</accession>
<evidence type="ECO:0000313" key="1">
    <source>
        <dbReference type="EMBL" id="TMR09083.1"/>
    </source>
</evidence>